<keyword evidence="2" id="KW-0548">Nucleotidyltransferase</keyword>
<dbReference type="InterPro" id="IPR012337">
    <property type="entry name" value="RNaseH-like_sf"/>
</dbReference>
<dbReference type="PANTHER" id="PTHR37984">
    <property type="entry name" value="PROTEIN CBG26694"/>
    <property type="match status" value="1"/>
</dbReference>
<sequence length="1365" mass="155918">MSFTFEQVEALLERQEKRYEQFQIRVLETLTQQMNLTQKGLSENSCTSHADFIINSINEFHFDGLAGITFDSWFKKYEDMFKVDLEKVDDAAKVRMLLRKLDTVEHERYTNFILPKNPRDISFKATVEILSQIFGEQSSLFNIRYQCLKLSKAGDDDWVKHAGIVNRECERFRLSSMTEDQFKCLVFVCSLQSPEDADIRTRILSKIEQCPTITLQEVTSECQRLVNLKYDTSMVENCSRPSYVHAITERKDSGTQKQYGSQPPSPCWLCGEWHFKKFCPYKDHRCSKCHRKGHKETRCKGKLHRRHAPKLYSRKYKSRVLTNKIMVAHTSTQHSSRRKYVTIKVNGRRTRLQLDTASDITLISRATWKHIGEPPVCPTIQLAHSASGGKLNIVGEIGCEVAKGNAKANATVYLTESPGLDLLGLDLIETLHLANFSINHICSRIRTSEVSETKMRNTVLGRHQRVFADELGECNKAKARLVLKHGATPVFRPKRPVPYAALPIVEQELDRLQKSGVIEPVNFSEWAAPIVIVKKPNGSIRLCADYSTGLNEALEAHQYPLPLPEDLFAKLNGRRYFAKLDLSDAYLQIPVAEECKQYLTINTHKGLFRYNRLPFGVKTAPSIFQQIMDTMLQDIPGTAAYLDDILIMGVDQADLEKKLDSVLTRIGDFGFPLRAEKCDFHLQQVRYLGFIVDKNGRRPDPENIEAIKTMPPPTDVPTLRSFLGMVSHYGIFLPDLHRLRAPLNRLLSKNVKWIWSDECQNAFTEIKQLLSSNLLLTHYDPALPIMVEADASNYGIGAVISHVYPDGSEKAIAHAARSLTTTERNYSQIEKEALSIIFAVKTFHKMLFGRPFTLLTDHKPLLTVFGSKKGIPVYTANRLQRWATTLLGYDFKIKYQPTKDFGQADALSRLIGSRTKQEEDILVSSVEAEVQTVLTDAVSGLPVTFQAIKEASERDNTMEIIRRYILDKWPTSRLHGELLQYFRRRDALTIVDSCIMFGHRIVIPETLRHQVLNQFHSGHPGISKMKSLARSYAYWPSMDKDIEAKCRSCWSCLQASKSPAKAEPQPWPKPDAPWRRIHADFAGPIQGRNYLVVVDAFTKWPEVYHMPSLTSEVTIRKLSRHFSCFGVPEVMVTDNSTQFASSAFRRFCSENGITHMRSPPYHPQSNGQAERFVDTLKRALIKGGGDSMPTQVIDKFLMSYRATPNPAVREGKSLAESIFRRKVRTIFNSMLSSKITDEPKDKRQWMTIRSFQVGKNVLIKSYQGIRNWDPCIVERRIGKVLYLVRGRFGICIRHINQIRKNGGTVGTHGRLPFQMLVDTLQKCPSKKERRRCKAETIQPRVMNRKKKHGNQVASRSKQKIIHTEL</sequence>
<accession>C7C1Z3</accession>
<feature type="domain" description="Integrase catalytic" evidence="8">
    <location>
        <begin position="1069"/>
        <end position="1226"/>
    </location>
</feature>
<dbReference type="FunFam" id="1.10.340.70:FF:000003">
    <property type="entry name" value="Protein CBG25708"/>
    <property type="match status" value="1"/>
</dbReference>
<protein>
    <submittedName>
        <fullName evidence="9">Gap-Pol polyprotein</fullName>
    </submittedName>
</protein>
<dbReference type="Gene3D" id="2.40.70.10">
    <property type="entry name" value="Acid Proteases"/>
    <property type="match status" value="1"/>
</dbReference>
<evidence type="ECO:0000259" key="8">
    <source>
        <dbReference type="PROSITE" id="PS50994"/>
    </source>
</evidence>
<evidence type="ECO:0000256" key="5">
    <source>
        <dbReference type="ARBA" id="ARBA00023268"/>
    </source>
</evidence>
<dbReference type="GO" id="GO:0015074">
    <property type="term" value="P:DNA integration"/>
    <property type="evidence" value="ECO:0007669"/>
    <property type="project" value="InterPro"/>
</dbReference>
<feature type="domain" description="Reverse transcriptase" evidence="7">
    <location>
        <begin position="514"/>
        <end position="692"/>
    </location>
</feature>
<keyword evidence="4" id="KW-0255">Endonuclease</keyword>
<dbReference type="Pfam" id="PF00078">
    <property type="entry name" value="RVT_1"/>
    <property type="match status" value="1"/>
</dbReference>
<dbReference type="PROSITE" id="PS50994">
    <property type="entry name" value="INTEGRASE"/>
    <property type="match status" value="1"/>
</dbReference>
<dbReference type="Gene3D" id="3.30.70.270">
    <property type="match status" value="2"/>
</dbReference>
<dbReference type="PROSITE" id="PS50878">
    <property type="entry name" value="RT_POL"/>
    <property type="match status" value="1"/>
</dbReference>
<dbReference type="InterPro" id="IPR001584">
    <property type="entry name" value="Integrase_cat-core"/>
</dbReference>
<dbReference type="InterPro" id="IPR055510">
    <property type="entry name" value="DUF7083"/>
</dbReference>
<dbReference type="EMBL" id="FN356208">
    <property type="protein sequence ID" value="CAX83696.1"/>
    <property type="molecule type" value="Genomic_DNA"/>
</dbReference>
<name>C7C1Z3_SCHJA</name>
<dbReference type="GO" id="GO:0016779">
    <property type="term" value="F:nucleotidyltransferase activity"/>
    <property type="evidence" value="ECO:0007669"/>
    <property type="project" value="UniProtKB-KW"/>
</dbReference>
<keyword evidence="3" id="KW-0540">Nuclease</keyword>
<dbReference type="SUPFAM" id="SSF56672">
    <property type="entry name" value="DNA/RNA polymerases"/>
    <property type="match status" value="1"/>
</dbReference>
<dbReference type="Gene3D" id="3.30.420.10">
    <property type="entry name" value="Ribonuclease H-like superfamily/Ribonuclease H"/>
    <property type="match status" value="1"/>
</dbReference>
<dbReference type="InterPro" id="IPR021109">
    <property type="entry name" value="Peptidase_aspartic_dom_sf"/>
</dbReference>
<dbReference type="Pfam" id="PF23309">
    <property type="entry name" value="DUF7083"/>
    <property type="match status" value="1"/>
</dbReference>
<dbReference type="InterPro" id="IPR043502">
    <property type="entry name" value="DNA/RNA_pol_sf"/>
</dbReference>
<dbReference type="Pfam" id="PF17921">
    <property type="entry name" value="Integrase_H2C2"/>
    <property type="match status" value="1"/>
</dbReference>
<dbReference type="SUPFAM" id="SSF53098">
    <property type="entry name" value="Ribonuclease H-like"/>
    <property type="match status" value="1"/>
</dbReference>
<feature type="compositionally biased region" description="Basic residues" evidence="6">
    <location>
        <begin position="1356"/>
        <end position="1365"/>
    </location>
</feature>
<proteinExistence type="predicted"/>
<dbReference type="GO" id="GO:0004519">
    <property type="term" value="F:endonuclease activity"/>
    <property type="evidence" value="ECO:0007669"/>
    <property type="project" value="UniProtKB-KW"/>
</dbReference>
<keyword evidence="4" id="KW-0378">Hydrolase</keyword>
<dbReference type="PANTHER" id="PTHR37984:SF5">
    <property type="entry name" value="PROTEIN NYNRIN-LIKE"/>
    <property type="match status" value="1"/>
</dbReference>
<dbReference type="InterPro" id="IPR041588">
    <property type="entry name" value="Integrase_H2C2"/>
</dbReference>
<dbReference type="CDD" id="cd09274">
    <property type="entry name" value="RNase_HI_RT_Ty3"/>
    <property type="match status" value="1"/>
</dbReference>
<dbReference type="Pfam" id="PF00665">
    <property type="entry name" value="rve"/>
    <property type="match status" value="1"/>
</dbReference>
<dbReference type="InterPro" id="IPR050951">
    <property type="entry name" value="Retrovirus_Pol_polyprotein"/>
</dbReference>
<evidence type="ECO:0000256" key="2">
    <source>
        <dbReference type="ARBA" id="ARBA00022695"/>
    </source>
</evidence>
<evidence type="ECO:0000256" key="1">
    <source>
        <dbReference type="ARBA" id="ARBA00022679"/>
    </source>
</evidence>
<dbReference type="InterPro" id="IPR041577">
    <property type="entry name" value="RT_RNaseH_2"/>
</dbReference>
<feature type="region of interest" description="Disordered" evidence="6">
    <location>
        <begin position="1344"/>
        <end position="1365"/>
    </location>
</feature>
<dbReference type="SUPFAM" id="SSF50630">
    <property type="entry name" value="Acid proteases"/>
    <property type="match status" value="1"/>
</dbReference>
<dbReference type="Pfam" id="PF17919">
    <property type="entry name" value="RT_RNaseH_2"/>
    <property type="match status" value="1"/>
</dbReference>
<evidence type="ECO:0000259" key="7">
    <source>
        <dbReference type="PROSITE" id="PS50878"/>
    </source>
</evidence>
<evidence type="ECO:0000313" key="9">
    <source>
        <dbReference type="EMBL" id="CAX83696.1"/>
    </source>
</evidence>
<dbReference type="FunFam" id="3.30.420.10:FF:000063">
    <property type="entry name" value="Retrovirus-related Pol polyprotein from transposon 297-like Protein"/>
    <property type="match status" value="1"/>
</dbReference>
<dbReference type="GO" id="GO:0003676">
    <property type="term" value="F:nucleic acid binding"/>
    <property type="evidence" value="ECO:0007669"/>
    <property type="project" value="InterPro"/>
</dbReference>
<reference evidence="9" key="1">
    <citation type="journal article" date="2009" name="Nature">
        <title>The Schistosoma japonicum genome reveals features of host-parasite interplay.</title>
        <authorList>
            <person name="Liu F."/>
            <person name="Zhou Y."/>
            <person name="Wang Z.Q."/>
            <person name="Lu G."/>
            <person name="Zheng H."/>
            <person name="Brindley P.J."/>
            <person name="McManus D.P."/>
            <person name="Blair D."/>
            <person name="Zhang Q.H."/>
            <person name="Zhong Y."/>
            <person name="Wang S."/>
            <person name="Han Z.G."/>
            <person name="Chen Z."/>
        </authorList>
    </citation>
    <scope>NUCLEOTIDE SEQUENCE</scope>
</reference>
<evidence type="ECO:0000256" key="4">
    <source>
        <dbReference type="ARBA" id="ARBA00022759"/>
    </source>
</evidence>
<keyword evidence="1" id="KW-0808">Transferase</keyword>
<evidence type="ECO:0000256" key="6">
    <source>
        <dbReference type="SAM" id="MobiDB-lite"/>
    </source>
</evidence>
<organism evidence="9">
    <name type="scientific">Schistosoma japonicum</name>
    <name type="common">Blood fluke</name>
    <dbReference type="NCBI Taxonomy" id="6182"/>
    <lineage>
        <taxon>Eukaryota</taxon>
        <taxon>Metazoa</taxon>
        <taxon>Spiralia</taxon>
        <taxon>Lophotrochozoa</taxon>
        <taxon>Platyhelminthes</taxon>
        <taxon>Trematoda</taxon>
        <taxon>Digenea</taxon>
        <taxon>Strigeidida</taxon>
        <taxon>Schistosomatoidea</taxon>
        <taxon>Schistosomatidae</taxon>
        <taxon>Schistosoma</taxon>
    </lineage>
</organism>
<dbReference type="InterPro" id="IPR036397">
    <property type="entry name" value="RNaseH_sf"/>
</dbReference>
<dbReference type="Gene3D" id="1.10.340.70">
    <property type="match status" value="1"/>
</dbReference>
<dbReference type="InterPro" id="IPR043128">
    <property type="entry name" value="Rev_trsase/Diguanyl_cyclase"/>
</dbReference>
<dbReference type="InterPro" id="IPR000477">
    <property type="entry name" value="RT_dom"/>
</dbReference>
<dbReference type="FunFam" id="3.30.70.270:FF:000020">
    <property type="entry name" value="Transposon Tf2-6 polyprotein-like Protein"/>
    <property type="match status" value="1"/>
</dbReference>
<dbReference type="Gene3D" id="3.10.10.10">
    <property type="entry name" value="HIV Type 1 Reverse Transcriptase, subunit A, domain 1"/>
    <property type="match status" value="1"/>
</dbReference>
<evidence type="ECO:0000256" key="3">
    <source>
        <dbReference type="ARBA" id="ARBA00022722"/>
    </source>
</evidence>
<keyword evidence="5" id="KW-0511">Multifunctional enzyme</keyword>
<dbReference type="CDD" id="cd01647">
    <property type="entry name" value="RT_LTR"/>
    <property type="match status" value="1"/>
</dbReference>